<name>A0A0V8RRS6_PYROC</name>
<dbReference type="InterPro" id="IPR027417">
    <property type="entry name" value="P-loop_NTPase"/>
</dbReference>
<dbReference type="SUPFAM" id="SSF52540">
    <property type="entry name" value="P-loop containing nucleoside triphosphate hydrolases"/>
    <property type="match status" value="1"/>
</dbReference>
<proteinExistence type="predicted"/>
<dbReference type="STRING" id="2309.CF15_08185"/>
<evidence type="ECO:0008006" key="3">
    <source>
        <dbReference type="Google" id="ProtNLM"/>
    </source>
</evidence>
<protein>
    <recommendedName>
        <fullName evidence="3">Thymidylate kinase</fullName>
    </recommendedName>
</protein>
<comment type="caution">
    <text evidence="1">The sequence shown here is derived from an EMBL/GenBank/DDBJ whole genome shotgun (WGS) entry which is preliminary data.</text>
</comment>
<accession>A0A0V8RRS6</accession>
<organism evidence="1 2">
    <name type="scientific">Pyrodictium occultum</name>
    <dbReference type="NCBI Taxonomy" id="2309"/>
    <lineage>
        <taxon>Archaea</taxon>
        <taxon>Thermoproteota</taxon>
        <taxon>Thermoprotei</taxon>
        <taxon>Desulfurococcales</taxon>
        <taxon>Pyrodictiaceae</taxon>
        <taxon>Pyrodictium</taxon>
    </lineage>
</organism>
<keyword evidence="2" id="KW-1185">Reference proteome</keyword>
<gene>
    <name evidence="1" type="ORF">CF15_08185</name>
</gene>
<dbReference type="Gene3D" id="3.40.50.300">
    <property type="entry name" value="P-loop containing nucleotide triphosphate hydrolases"/>
    <property type="match status" value="1"/>
</dbReference>
<dbReference type="RefSeq" id="WP_058371516.1">
    <property type="nucleotide sequence ID" value="NZ_LNTB01000002.1"/>
</dbReference>
<dbReference type="AlphaFoldDB" id="A0A0V8RRS6"/>
<evidence type="ECO:0000313" key="1">
    <source>
        <dbReference type="EMBL" id="KSW10750.1"/>
    </source>
</evidence>
<dbReference type="Proteomes" id="UP000053352">
    <property type="component" value="Unassembled WGS sequence"/>
</dbReference>
<sequence length="212" mass="23216">MGAALCLFGADGSGKTSIARRVAAYLRGRGLRVSVAWVRGSHTLASLLARMLSRASAFRGACNPYYRICIPPAMRRLWVFIEFASVLPVVLARFAAPRLLGRVVVAERCPLDFLVWLVVTLRDTSVVGSFYGRSTISLSRLLCSRILYVRAGVEALLSRRRGSGEEQLIPLELRVYDRLAEALGAPRIDTTGRSVDESFSEALEVLGLSGEQ</sequence>
<reference evidence="1 2" key="1">
    <citation type="submission" date="2015-11" db="EMBL/GenBank/DDBJ databases">
        <title>Genome sequence of Pyrodictium occultum PL-19, a marine hyperthermophilic archaeon isolated from Volcano, Italy.</title>
        <authorList>
            <person name="Utturkar S."/>
            <person name="Huber H."/>
            <person name="Leptihn S."/>
            <person name="Brown S."/>
            <person name="Stetter K.O."/>
            <person name="Podar M."/>
        </authorList>
    </citation>
    <scope>NUCLEOTIDE SEQUENCE [LARGE SCALE GENOMIC DNA]</scope>
    <source>
        <strain evidence="1 2">PL-19</strain>
    </source>
</reference>
<evidence type="ECO:0000313" key="2">
    <source>
        <dbReference type="Proteomes" id="UP000053352"/>
    </source>
</evidence>
<dbReference type="OrthoDB" id="21410at2157"/>
<dbReference type="EMBL" id="LNTB01000002">
    <property type="protein sequence ID" value="KSW10750.1"/>
    <property type="molecule type" value="Genomic_DNA"/>
</dbReference>